<comment type="similarity">
    <text evidence="1 5">Belongs to the bacterial ribosomal protein bL32 family.</text>
</comment>
<accession>A0A5C1QIV5</accession>
<sequence length="62" mass="7056">MAVPKYKTSKARSKRRRTINMRMGVPTLVSCSNCGNKVLRHRVCPKCGFYKGNQIIEPQDMA</sequence>
<dbReference type="NCBIfam" id="TIGR01031">
    <property type="entry name" value="rpmF_bact"/>
    <property type="match status" value="1"/>
</dbReference>
<organism evidence="6 7">
    <name type="scientific">Oceanispirochaeta crateris</name>
    <dbReference type="NCBI Taxonomy" id="2518645"/>
    <lineage>
        <taxon>Bacteria</taxon>
        <taxon>Pseudomonadati</taxon>
        <taxon>Spirochaetota</taxon>
        <taxon>Spirochaetia</taxon>
        <taxon>Spirochaetales</taxon>
        <taxon>Spirochaetaceae</taxon>
        <taxon>Oceanispirochaeta</taxon>
    </lineage>
</organism>
<dbReference type="Proteomes" id="UP000324209">
    <property type="component" value="Chromosome"/>
</dbReference>
<keyword evidence="3 5" id="KW-0687">Ribonucleoprotein</keyword>
<dbReference type="HAMAP" id="MF_00340">
    <property type="entry name" value="Ribosomal_bL32"/>
    <property type="match status" value="1"/>
</dbReference>
<evidence type="ECO:0000313" key="7">
    <source>
        <dbReference type="Proteomes" id="UP000324209"/>
    </source>
</evidence>
<proteinExistence type="inferred from homology"/>
<protein>
    <recommendedName>
        <fullName evidence="4 5">Large ribosomal subunit protein bL32</fullName>
    </recommendedName>
</protein>
<dbReference type="SUPFAM" id="SSF57829">
    <property type="entry name" value="Zn-binding ribosomal proteins"/>
    <property type="match status" value="1"/>
</dbReference>
<dbReference type="InterPro" id="IPR011332">
    <property type="entry name" value="Ribosomal_zn-bd"/>
</dbReference>
<dbReference type="KEGG" id="ock:EXM22_05885"/>
<evidence type="ECO:0000313" key="6">
    <source>
        <dbReference type="EMBL" id="QEN07541.1"/>
    </source>
</evidence>
<dbReference type="PANTHER" id="PTHR35534">
    <property type="entry name" value="50S RIBOSOMAL PROTEIN L32"/>
    <property type="match status" value="1"/>
</dbReference>
<dbReference type="Pfam" id="PF01783">
    <property type="entry name" value="Ribosomal_L32p"/>
    <property type="match status" value="1"/>
</dbReference>
<evidence type="ECO:0000256" key="5">
    <source>
        <dbReference type="HAMAP-Rule" id="MF_00340"/>
    </source>
</evidence>
<dbReference type="AlphaFoldDB" id="A0A5C1QIV5"/>
<evidence type="ECO:0000256" key="4">
    <source>
        <dbReference type="ARBA" id="ARBA00035178"/>
    </source>
</evidence>
<evidence type="ECO:0000256" key="2">
    <source>
        <dbReference type="ARBA" id="ARBA00022980"/>
    </source>
</evidence>
<dbReference type="EMBL" id="CP036150">
    <property type="protein sequence ID" value="QEN07541.1"/>
    <property type="molecule type" value="Genomic_DNA"/>
</dbReference>
<dbReference type="RefSeq" id="WP_149485621.1">
    <property type="nucleotide sequence ID" value="NZ_CP036150.1"/>
</dbReference>
<gene>
    <name evidence="5 6" type="primary">rpmF</name>
    <name evidence="6" type="ORF">EXM22_05885</name>
</gene>
<evidence type="ECO:0000256" key="1">
    <source>
        <dbReference type="ARBA" id="ARBA00008560"/>
    </source>
</evidence>
<dbReference type="InterPro" id="IPR044957">
    <property type="entry name" value="Ribosomal_bL32_bact"/>
</dbReference>
<dbReference type="InterPro" id="IPR002677">
    <property type="entry name" value="Ribosomal_bL32"/>
</dbReference>
<dbReference type="OrthoDB" id="9812874at2"/>
<name>A0A5C1QIV5_9SPIO</name>
<dbReference type="PANTHER" id="PTHR35534:SF1">
    <property type="entry name" value="LARGE RIBOSOMAL SUBUNIT PROTEIN BL32"/>
    <property type="match status" value="1"/>
</dbReference>
<reference evidence="6 7" key="1">
    <citation type="submission" date="2019-02" db="EMBL/GenBank/DDBJ databases">
        <title>Complete Genome Sequence and Methylome Analysis of free living Spirochaetas.</title>
        <authorList>
            <person name="Fomenkov A."/>
            <person name="Dubinina G."/>
            <person name="Leshcheva N."/>
            <person name="Mikheeva N."/>
            <person name="Grabovich M."/>
            <person name="Vincze T."/>
            <person name="Roberts R.J."/>
        </authorList>
    </citation>
    <scope>NUCLEOTIDE SEQUENCE [LARGE SCALE GENOMIC DNA]</scope>
    <source>
        <strain evidence="6 7">K2</strain>
    </source>
</reference>
<dbReference type="GO" id="GO:0015934">
    <property type="term" value="C:large ribosomal subunit"/>
    <property type="evidence" value="ECO:0007669"/>
    <property type="project" value="InterPro"/>
</dbReference>
<dbReference type="GO" id="GO:0003735">
    <property type="term" value="F:structural constituent of ribosome"/>
    <property type="evidence" value="ECO:0007669"/>
    <property type="project" value="InterPro"/>
</dbReference>
<evidence type="ECO:0000256" key="3">
    <source>
        <dbReference type="ARBA" id="ARBA00023274"/>
    </source>
</evidence>
<keyword evidence="7" id="KW-1185">Reference proteome</keyword>
<keyword evidence="2 5" id="KW-0689">Ribosomal protein</keyword>
<dbReference type="GO" id="GO:0006412">
    <property type="term" value="P:translation"/>
    <property type="evidence" value="ECO:0007669"/>
    <property type="project" value="UniProtKB-UniRule"/>
</dbReference>